<evidence type="ECO:0000313" key="3">
    <source>
        <dbReference type="Proteomes" id="UP001189429"/>
    </source>
</evidence>
<protein>
    <submittedName>
        <fullName evidence="2">Uncharacterized protein</fullName>
    </submittedName>
</protein>
<accession>A0ABN9UEU4</accession>
<dbReference type="Proteomes" id="UP001189429">
    <property type="component" value="Unassembled WGS sequence"/>
</dbReference>
<organism evidence="2 3">
    <name type="scientific">Prorocentrum cordatum</name>
    <dbReference type="NCBI Taxonomy" id="2364126"/>
    <lineage>
        <taxon>Eukaryota</taxon>
        <taxon>Sar</taxon>
        <taxon>Alveolata</taxon>
        <taxon>Dinophyceae</taxon>
        <taxon>Prorocentrales</taxon>
        <taxon>Prorocentraceae</taxon>
        <taxon>Prorocentrum</taxon>
    </lineage>
</organism>
<comment type="caution">
    <text evidence="2">The sequence shown here is derived from an EMBL/GenBank/DDBJ whole genome shotgun (WGS) entry which is preliminary data.</text>
</comment>
<evidence type="ECO:0000256" key="1">
    <source>
        <dbReference type="SAM" id="MobiDB-lite"/>
    </source>
</evidence>
<name>A0ABN9UEU4_9DINO</name>
<evidence type="ECO:0000313" key="2">
    <source>
        <dbReference type="EMBL" id="CAK0858004.1"/>
    </source>
</evidence>
<sequence>MSSAREAPFGRLGGRAFAKLVCTDSWRHGLLHRVIAAVIIAWVVQDIRAGRALSKEPADVRASVQTAYDDPSEDQIGPAGAPPFRGRVRRPSPTRCRPAGRCPRRRRGAILPAAAEQGRLRPPEPRADEVQRGHADARQLECPRLRAAVRRPASGVPRDGKTSAAYTFSMLGGGDVEQAACRIAWLKNEPGTRKNWFYGDWQGVNQSGALSMRIGPDAVELGNGQRLPILEETSTHIVVQEGRATGRRRPARLSTPRSTGTSARPNASSSACRSTSQGRPGESIPWDGIVAIGNATKDQSWWQDPAGDDPTLLFSIDASVRDQ</sequence>
<keyword evidence="3" id="KW-1185">Reference proteome</keyword>
<dbReference type="EMBL" id="CAUYUJ010015776">
    <property type="protein sequence ID" value="CAK0858004.1"/>
    <property type="molecule type" value="Genomic_DNA"/>
</dbReference>
<feature type="non-terminal residue" evidence="2">
    <location>
        <position position="323"/>
    </location>
</feature>
<feature type="region of interest" description="Disordered" evidence="1">
    <location>
        <begin position="54"/>
        <end position="138"/>
    </location>
</feature>
<gene>
    <name evidence="2" type="ORF">PCOR1329_LOCUS47931</name>
</gene>
<reference evidence="2" key="1">
    <citation type="submission" date="2023-10" db="EMBL/GenBank/DDBJ databases">
        <authorList>
            <person name="Chen Y."/>
            <person name="Shah S."/>
            <person name="Dougan E. K."/>
            <person name="Thang M."/>
            <person name="Chan C."/>
        </authorList>
    </citation>
    <scope>NUCLEOTIDE SEQUENCE [LARGE SCALE GENOMIC DNA]</scope>
</reference>
<feature type="compositionally biased region" description="Polar residues" evidence="1">
    <location>
        <begin position="255"/>
        <end position="278"/>
    </location>
</feature>
<feature type="compositionally biased region" description="Basic and acidic residues" evidence="1">
    <location>
        <begin position="118"/>
        <end position="138"/>
    </location>
</feature>
<feature type="region of interest" description="Disordered" evidence="1">
    <location>
        <begin position="241"/>
        <end position="287"/>
    </location>
</feature>
<proteinExistence type="predicted"/>